<organism evidence="2 3">
    <name type="scientific">Metabacillus flavus</name>
    <dbReference type="NCBI Taxonomy" id="2823519"/>
    <lineage>
        <taxon>Bacteria</taxon>
        <taxon>Bacillati</taxon>
        <taxon>Bacillota</taxon>
        <taxon>Bacilli</taxon>
        <taxon>Bacillales</taxon>
        <taxon>Bacillaceae</taxon>
        <taxon>Metabacillus</taxon>
    </lineage>
</organism>
<feature type="domain" description="N-acetyltransferase" evidence="1">
    <location>
        <begin position="3"/>
        <end position="160"/>
    </location>
</feature>
<reference evidence="2 3" key="1">
    <citation type="submission" date="2021-04" db="EMBL/GenBank/DDBJ databases">
        <title>Metabacillus sp. strain KIGAM252 whole genome sequence.</title>
        <authorList>
            <person name="Seo M.-J."/>
            <person name="Cho E.-S."/>
            <person name="Hwang C.Y."/>
            <person name="Yoon D.J."/>
        </authorList>
    </citation>
    <scope>NUCLEOTIDE SEQUENCE [LARGE SCALE GENOMIC DNA]</scope>
    <source>
        <strain evidence="2 3">KIGAM252</strain>
    </source>
</reference>
<dbReference type="InterPro" id="IPR050276">
    <property type="entry name" value="MshD_Acetyltransferase"/>
</dbReference>
<dbReference type="Proteomes" id="UP000682403">
    <property type="component" value="Unassembled WGS sequence"/>
</dbReference>
<protein>
    <submittedName>
        <fullName evidence="2">GNAT family N-acetyltransferase</fullName>
    </submittedName>
</protein>
<evidence type="ECO:0000259" key="1">
    <source>
        <dbReference type="PROSITE" id="PS51186"/>
    </source>
</evidence>
<dbReference type="PROSITE" id="PS51186">
    <property type="entry name" value="GNAT"/>
    <property type="match status" value="1"/>
</dbReference>
<dbReference type="RefSeq" id="WP_211556525.1">
    <property type="nucleotide sequence ID" value="NZ_JAGVRK010000001.1"/>
</dbReference>
<evidence type="ECO:0000313" key="2">
    <source>
        <dbReference type="EMBL" id="MBS2967865.1"/>
    </source>
</evidence>
<dbReference type="PANTHER" id="PTHR43617">
    <property type="entry name" value="L-AMINO ACID N-ACETYLTRANSFERASE"/>
    <property type="match status" value="1"/>
</dbReference>
<proteinExistence type="predicted"/>
<accession>A0ABS5LAX4</accession>
<name>A0ABS5LAX4_9BACI</name>
<dbReference type="Gene3D" id="3.40.630.30">
    <property type="match status" value="1"/>
</dbReference>
<evidence type="ECO:0000313" key="3">
    <source>
        <dbReference type="Proteomes" id="UP000682403"/>
    </source>
</evidence>
<dbReference type="Pfam" id="PF00583">
    <property type="entry name" value="Acetyltransf_1"/>
    <property type="match status" value="1"/>
</dbReference>
<gene>
    <name evidence="2" type="ORF">J9317_03630</name>
</gene>
<sequence length="164" mass="18980">MNLIIRPSQKKDMQQLMELDRLIWDSTTTPVLLHWDSAGVYEKSYPEGQQTVAADGDRIAGYISYKHPVDIPSNRHVFDMAIGIHPDYQGRKVGSRLMEHLRQTAREQGVRKISLRVLSTNEKAIAFYKAIGFKEEGRLHEEFFLDGKYVDDLLMYKMVDGYEN</sequence>
<keyword evidence="3" id="KW-1185">Reference proteome</keyword>
<dbReference type="PANTHER" id="PTHR43617:SF33">
    <property type="entry name" value="SPORE COAT POLYSACCHARIDE BIOSYNTHESIS PROTEIN SPSD"/>
    <property type="match status" value="1"/>
</dbReference>
<dbReference type="InterPro" id="IPR016181">
    <property type="entry name" value="Acyl_CoA_acyltransferase"/>
</dbReference>
<comment type="caution">
    <text evidence="2">The sequence shown here is derived from an EMBL/GenBank/DDBJ whole genome shotgun (WGS) entry which is preliminary data.</text>
</comment>
<dbReference type="SUPFAM" id="SSF55729">
    <property type="entry name" value="Acyl-CoA N-acyltransferases (Nat)"/>
    <property type="match status" value="1"/>
</dbReference>
<dbReference type="InterPro" id="IPR000182">
    <property type="entry name" value="GNAT_dom"/>
</dbReference>
<dbReference type="CDD" id="cd04301">
    <property type="entry name" value="NAT_SF"/>
    <property type="match status" value="1"/>
</dbReference>
<dbReference type="EMBL" id="JAGVRK010000001">
    <property type="protein sequence ID" value="MBS2967865.1"/>
    <property type="molecule type" value="Genomic_DNA"/>
</dbReference>